<evidence type="ECO:0000256" key="1">
    <source>
        <dbReference type="SAM" id="MobiDB-lite"/>
    </source>
</evidence>
<dbReference type="EMBL" id="ML992561">
    <property type="protein sequence ID" value="KAF2218241.1"/>
    <property type="molecule type" value="Genomic_DNA"/>
</dbReference>
<evidence type="ECO:0000313" key="3">
    <source>
        <dbReference type="EMBL" id="KAF2218241.1"/>
    </source>
</evidence>
<dbReference type="Gene3D" id="2.20.70.10">
    <property type="match status" value="1"/>
</dbReference>
<feature type="domain" description="WW" evidence="2">
    <location>
        <begin position="53"/>
        <end position="86"/>
    </location>
</feature>
<dbReference type="InterPro" id="IPR001202">
    <property type="entry name" value="WW_dom"/>
</dbReference>
<evidence type="ECO:0000259" key="2">
    <source>
        <dbReference type="PROSITE" id="PS50020"/>
    </source>
</evidence>
<organism evidence="3 4">
    <name type="scientific">Elsinoe ampelina</name>
    <dbReference type="NCBI Taxonomy" id="302913"/>
    <lineage>
        <taxon>Eukaryota</taxon>
        <taxon>Fungi</taxon>
        <taxon>Dikarya</taxon>
        <taxon>Ascomycota</taxon>
        <taxon>Pezizomycotina</taxon>
        <taxon>Dothideomycetes</taxon>
        <taxon>Dothideomycetidae</taxon>
        <taxon>Myriangiales</taxon>
        <taxon>Elsinoaceae</taxon>
        <taxon>Elsinoe</taxon>
    </lineage>
</organism>
<dbReference type="PROSITE" id="PS50020">
    <property type="entry name" value="WW_DOMAIN_2"/>
    <property type="match status" value="1"/>
</dbReference>
<reference evidence="4" key="1">
    <citation type="journal article" date="2020" name="Stud. Mycol.">
        <title>101 Dothideomycetes genomes: A test case for predicting lifestyles and emergence of pathogens.</title>
        <authorList>
            <person name="Haridas S."/>
            <person name="Albert R."/>
            <person name="Binder M."/>
            <person name="Bloem J."/>
            <person name="LaButti K."/>
            <person name="Salamov A."/>
            <person name="Andreopoulos B."/>
            <person name="Baker S."/>
            <person name="Barry K."/>
            <person name="Bills G."/>
            <person name="Bluhm B."/>
            <person name="Cannon C."/>
            <person name="Castanera R."/>
            <person name="Culley D."/>
            <person name="Daum C."/>
            <person name="Ezra D."/>
            <person name="Gonzalez J."/>
            <person name="Henrissat B."/>
            <person name="Kuo A."/>
            <person name="Liang C."/>
            <person name="Lipzen A."/>
            <person name="Lutzoni F."/>
            <person name="Magnuson J."/>
            <person name="Mondo S."/>
            <person name="Nolan M."/>
            <person name="Ohm R."/>
            <person name="Pangilinan J."/>
            <person name="Park H.-J."/>
            <person name="Ramirez L."/>
            <person name="Alfaro M."/>
            <person name="Sun H."/>
            <person name="Tritt A."/>
            <person name="Yoshinaga Y."/>
            <person name="Zwiers L.-H."/>
            <person name="Turgeon B."/>
            <person name="Goodwin S."/>
            <person name="Spatafora J."/>
            <person name="Crous P."/>
            <person name="Grigoriev I."/>
        </authorList>
    </citation>
    <scope>NUCLEOTIDE SEQUENCE [LARGE SCALE GENOMIC DNA]</scope>
    <source>
        <strain evidence="4">CECT 20119</strain>
    </source>
</reference>
<sequence>MCFPFMKRNSAEKEKPLPEGWIREYLSCFKLYQYTNIKTGKQTFLRPLEGSPPAVTYPWEAKIDGKGRIYYSNHKLKTTTWKNPVDETRLEKEKSPNPDDKRATWGKEGKFGRGKTGDHLGGSK</sequence>
<proteinExistence type="predicted"/>
<gene>
    <name evidence="3" type="ORF">BDZ85DRAFT_270725</name>
</gene>
<feature type="compositionally biased region" description="Basic and acidic residues" evidence="1">
    <location>
        <begin position="87"/>
        <end position="118"/>
    </location>
</feature>
<keyword evidence="4" id="KW-1185">Reference proteome</keyword>
<protein>
    <recommendedName>
        <fullName evidence="2">WW domain-containing protein</fullName>
    </recommendedName>
</protein>
<dbReference type="AlphaFoldDB" id="A0A6A6FXT5"/>
<feature type="region of interest" description="Disordered" evidence="1">
    <location>
        <begin position="87"/>
        <end position="124"/>
    </location>
</feature>
<evidence type="ECO:0000313" key="4">
    <source>
        <dbReference type="Proteomes" id="UP000799538"/>
    </source>
</evidence>
<dbReference type="Proteomes" id="UP000799538">
    <property type="component" value="Unassembled WGS sequence"/>
</dbReference>
<dbReference type="OrthoDB" id="3045089at2759"/>
<dbReference type="PROSITE" id="PS01159">
    <property type="entry name" value="WW_DOMAIN_1"/>
    <property type="match status" value="1"/>
</dbReference>
<dbReference type="Pfam" id="PF00397">
    <property type="entry name" value="WW"/>
    <property type="match status" value="1"/>
</dbReference>
<name>A0A6A6FXT5_9PEZI</name>
<dbReference type="InterPro" id="IPR036020">
    <property type="entry name" value="WW_dom_sf"/>
</dbReference>
<dbReference type="CDD" id="cd00201">
    <property type="entry name" value="WW"/>
    <property type="match status" value="1"/>
</dbReference>
<dbReference type="SUPFAM" id="SSF51045">
    <property type="entry name" value="WW domain"/>
    <property type="match status" value="1"/>
</dbReference>
<accession>A0A6A6FXT5</accession>
<dbReference type="SMART" id="SM00456">
    <property type="entry name" value="WW"/>
    <property type="match status" value="2"/>
</dbReference>